<dbReference type="GO" id="GO:0098796">
    <property type="term" value="C:membrane protein complex"/>
    <property type="evidence" value="ECO:0007669"/>
    <property type="project" value="UniProtKB-ARBA"/>
</dbReference>
<dbReference type="InterPro" id="IPR003593">
    <property type="entry name" value="AAA+_ATPase"/>
</dbReference>
<dbReference type="FunFam" id="3.40.50.300:FF:000032">
    <property type="entry name" value="Export ABC transporter ATP-binding protein"/>
    <property type="match status" value="1"/>
</dbReference>
<keyword evidence="2" id="KW-0547">Nucleotide-binding</keyword>
<dbReference type="InterPro" id="IPR017911">
    <property type="entry name" value="MacB-like_ATP-bd"/>
</dbReference>
<evidence type="ECO:0000259" key="4">
    <source>
        <dbReference type="PROSITE" id="PS50893"/>
    </source>
</evidence>
<dbReference type="SUPFAM" id="SSF52540">
    <property type="entry name" value="P-loop containing nucleoside triphosphate hydrolases"/>
    <property type="match status" value="1"/>
</dbReference>
<protein>
    <submittedName>
        <fullName evidence="5">Vitamin B12 import ATP-binding protein BtuD</fullName>
    </submittedName>
</protein>
<name>A0A7G9YD40_9EURY</name>
<keyword evidence="1" id="KW-0813">Transport</keyword>
<dbReference type="GO" id="GO:0005886">
    <property type="term" value="C:plasma membrane"/>
    <property type="evidence" value="ECO:0007669"/>
    <property type="project" value="TreeGrafter"/>
</dbReference>
<evidence type="ECO:0000256" key="3">
    <source>
        <dbReference type="ARBA" id="ARBA00022840"/>
    </source>
</evidence>
<dbReference type="SMART" id="SM00382">
    <property type="entry name" value="AAA"/>
    <property type="match status" value="1"/>
</dbReference>
<dbReference type="PANTHER" id="PTHR24220">
    <property type="entry name" value="IMPORT ATP-BINDING PROTEIN"/>
    <property type="match status" value="1"/>
</dbReference>
<evidence type="ECO:0000313" key="5">
    <source>
        <dbReference type="EMBL" id="QNO45924.1"/>
    </source>
</evidence>
<dbReference type="Pfam" id="PF00005">
    <property type="entry name" value="ABC_tran"/>
    <property type="match status" value="1"/>
</dbReference>
<keyword evidence="3 5" id="KW-0067">ATP-binding</keyword>
<dbReference type="Gene3D" id="3.40.50.300">
    <property type="entry name" value="P-loop containing nucleotide triphosphate hydrolases"/>
    <property type="match status" value="1"/>
</dbReference>
<gene>
    <name evidence="5" type="primary">btuD</name>
    <name evidence="5" type="ORF">DMJHIOCL_00003</name>
</gene>
<organism evidence="5">
    <name type="scientific">Candidatus Methanogaster sp. ANME-2c ERB4</name>
    <dbReference type="NCBI Taxonomy" id="2759911"/>
    <lineage>
        <taxon>Archaea</taxon>
        <taxon>Methanobacteriati</taxon>
        <taxon>Methanobacteriota</taxon>
        <taxon>Stenosarchaea group</taxon>
        <taxon>Methanomicrobia</taxon>
        <taxon>Methanosarcinales</taxon>
        <taxon>ANME-2 cluster</taxon>
        <taxon>Candidatus Methanogasteraceae</taxon>
        <taxon>Candidatus Methanogaster</taxon>
    </lineage>
</organism>
<dbReference type="GO" id="GO:0022857">
    <property type="term" value="F:transmembrane transporter activity"/>
    <property type="evidence" value="ECO:0007669"/>
    <property type="project" value="TreeGrafter"/>
</dbReference>
<proteinExistence type="predicted"/>
<dbReference type="InterPro" id="IPR003439">
    <property type="entry name" value="ABC_transporter-like_ATP-bd"/>
</dbReference>
<accession>A0A7G9YD40</accession>
<sequence length="296" mass="33107">MYSFAHIRICVLLLDIPLHHKVFRLIERFKYYYLHLHNPTSRSIDKSEQKKVNNMNNHNHHNNNEPRLDETPAVEIMNVRKSYCIGEMEVPVLHGIDLSIQRGEFLAIMGQSGSGKSTLANLIGCRDHPTEGEIRVLGNVVNKLSEDELAHLRGEIGFVFQTLDLTSGMSAFQNVELPAIVCQKHGCNPEKRAKELLELVGLAGRMHHKPTQLSGGQRQRVAIARALVNDPSIILADEPTASLDARTGEEIMKIFGDLNRDGRTITMITHDPAIASHADRIMHVKDGLLVEGDVNN</sequence>
<dbReference type="PANTHER" id="PTHR24220:SF86">
    <property type="entry name" value="ABC TRANSPORTER ABCH.1"/>
    <property type="match status" value="1"/>
</dbReference>
<dbReference type="EMBL" id="MT631162">
    <property type="protein sequence ID" value="QNO45924.1"/>
    <property type="molecule type" value="Genomic_DNA"/>
</dbReference>
<dbReference type="InterPro" id="IPR027417">
    <property type="entry name" value="P-loop_NTPase"/>
</dbReference>
<dbReference type="PROSITE" id="PS00211">
    <property type="entry name" value="ABC_TRANSPORTER_1"/>
    <property type="match status" value="1"/>
</dbReference>
<reference evidence="5" key="1">
    <citation type="submission" date="2020-06" db="EMBL/GenBank/DDBJ databases">
        <title>Unique genomic features of the anaerobic methanotrophic archaea.</title>
        <authorList>
            <person name="Chadwick G.L."/>
            <person name="Skennerton C.T."/>
            <person name="Laso-Perez R."/>
            <person name="Leu A.O."/>
            <person name="Speth D.R."/>
            <person name="Yu H."/>
            <person name="Morgan-Lang C."/>
            <person name="Hatzenpichler R."/>
            <person name="Goudeau D."/>
            <person name="Malmstrom R."/>
            <person name="Brazelton W.J."/>
            <person name="Woyke T."/>
            <person name="Hallam S.J."/>
            <person name="Tyson G.W."/>
            <person name="Wegener G."/>
            <person name="Boetius A."/>
            <person name="Orphan V."/>
        </authorList>
    </citation>
    <scope>NUCLEOTIDE SEQUENCE</scope>
</reference>
<dbReference type="InterPro" id="IPR015854">
    <property type="entry name" value="ABC_transpr_LolD-like"/>
</dbReference>
<dbReference type="GO" id="GO:0005524">
    <property type="term" value="F:ATP binding"/>
    <property type="evidence" value="ECO:0007669"/>
    <property type="project" value="UniProtKB-KW"/>
</dbReference>
<dbReference type="InterPro" id="IPR017871">
    <property type="entry name" value="ABC_transporter-like_CS"/>
</dbReference>
<dbReference type="AlphaFoldDB" id="A0A7G9YD40"/>
<dbReference type="PROSITE" id="PS50893">
    <property type="entry name" value="ABC_TRANSPORTER_2"/>
    <property type="match status" value="1"/>
</dbReference>
<dbReference type="GO" id="GO:0016887">
    <property type="term" value="F:ATP hydrolysis activity"/>
    <property type="evidence" value="ECO:0007669"/>
    <property type="project" value="InterPro"/>
</dbReference>
<evidence type="ECO:0000256" key="1">
    <source>
        <dbReference type="ARBA" id="ARBA00022448"/>
    </source>
</evidence>
<evidence type="ECO:0000256" key="2">
    <source>
        <dbReference type="ARBA" id="ARBA00022741"/>
    </source>
</evidence>
<dbReference type="CDD" id="cd03255">
    <property type="entry name" value="ABC_MJ0796_LolCDE_FtsE"/>
    <property type="match status" value="1"/>
</dbReference>
<feature type="domain" description="ABC transporter" evidence="4">
    <location>
        <begin position="74"/>
        <end position="296"/>
    </location>
</feature>